<organism evidence="1 2">
    <name type="scientific">Puccinia sorghi</name>
    <dbReference type="NCBI Taxonomy" id="27349"/>
    <lineage>
        <taxon>Eukaryota</taxon>
        <taxon>Fungi</taxon>
        <taxon>Dikarya</taxon>
        <taxon>Basidiomycota</taxon>
        <taxon>Pucciniomycotina</taxon>
        <taxon>Pucciniomycetes</taxon>
        <taxon>Pucciniales</taxon>
        <taxon>Pucciniaceae</taxon>
        <taxon>Puccinia</taxon>
    </lineage>
</organism>
<dbReference type="EMBL" id="LAVV01011140">
    <property type="protein sequence ID" value="KNZ48145.1"/>
    <property type="molecule type" value="Genomic_DNA"/>
</dbReference>
<keyword evidence="2" id="KW-1185">Reference proteome</keyword>
<sequence length="174" mass="19793">MLAQGQKCQGHWKRKGESVAGLQIDRAGTAPADTLDELVALVLLFFRIGFCLGIPASGVEMGLGCSPAEKPSVPTGGQLNDDIPPGPEMGTLYSKKEIDRMTDKQRQWLNARQNLVDWSTYDLIDDDSQHFNRCWLTRRIWPVHQHRHRLHLLQCVSIPRLRLSIRRQTTDLRL</sequence>
<dbReference type="Proteomes" id="UP000037035">
    <property type="component" value="Unassembled WGS sequence"/>
</dbReference>
<comment type="caution">
    <text evidence="1">The sequence shown here is derived from an EMBL/GenBank/DDBJ whole genome shotgun (WGS) entry which is preliminary data.</text>
</comment>
<proteinExistence type="predicted"/>
<protein>
    <submittedName>
        <fullName evidence="1">Uncharacterized protein</fullName>
    </submittedName>
</protein>
<gene>
    <name evidence="1" type="ORF">VP01_587g2</name>
</gene>
<evidence type="ECO:0000313" key="2">
    <source>
        <dbReference type="Proteomes" id="UP000037035"/>
    </source>
</evidence>
<name>A0A0L6UJZ5_9BASI</name>
<dbReference type="VEuPathDB" id="FungiDB:VP01_587g2"/>
<dbReference type="AlphaFoldDB" id="A0A0L6UJZ5"/>
<accession>A0A0L6UJZ5</accession>
<evidence type="ECO:0000313" key="1">
    <source>
        <dbReference type="EMBL" id="KNZ48145.1"/>
    </source>
</evidence>
<reference evidence="1 2" key="1">
    <citation type="submission" date="2015-08" db="EMBL/GenBank/DDBJ databases">
        <title>Next Generation Sequencing and Analysis of the Genome of Puccinia sorghi L Schw, the Causal Agent of Maize Common Rust.</title>
        <authorList>
            <person name="Rochi L."/>
            <person name="Burguener G."/>
            <person name="Darino M."/>
            <person name="Turjanski A."/>
            <person name="Kreff E."/>
            <person name="Dieguez M.J."/>
            <person name="Sacco F."/>
        </authorList>
    </citation>
    <scope>NUCLEOTIDE SEQUENCE [LARGE SCALE GENOMIC DNA]</scope>
    <source>
        <strain evidence="1 2">RO10H11247</strain>
    </source>
</reference>